<feature type="region of interest" description="Disordered" evidence="1">
    <location>
        <begin position="186"/>
        <end position="218"/>
    </location>
</feature>
<feature type="transmembrane region" description="Helical" evidence="2">
    <location>
        <begin position="686"/>
        <end position="706"/>
    </location>
</feature>
<feature type="chain" id="PRO_5038581512" evidence="3">
    <location>
        <begin position="21"/>
        <end position="957"/>
    </location>
</feature>
<accession>A0A9D4TH92</accession>
<evidence type="ECO:0000256" key="1">
    <source>
        <dbReference type="SAM" id="MobiDB-lite"/>
    </source>
</evidence>
<name>A0A9D4TH92_CHLVU</name>
<keyword evidence="2" id="KW-1133">Transmembrane helix</keyword>
<evidence type="ECO:0000256" key="2">
    <source>
        <dbReference type="SAM" id="Phobius"/>
    </source>
</evidence>
<dbReference type="OrthoDB" id="1045822at2759"/>
<protein>
    <submittedName>
        <fullName evidence="4">Uncharacterized protein</fullName>
    </submittedName>
</protein>
<proteinExistence type="predicted"/>
<feature type="transmembrane region" description="Helical" evidence="2">
    <location>
        <begin position="322"/>
        <end position="348"/>
    </location>
</feature>
<dbReference type="AlphaFoldDB" id="A0A9D4TH92"/>
<dbReference type="Pfam" id="PF04749">
    <property type="entry name" value="PLAC8"/>
    <property type="match status" value="1"/>
</dbReference>
<reference evidence="4" key="2">
    <citation type="submission" date="2020-11" db="EMBL/GenBank/DDBJ databases">
        <authorList>
            <person name="Cecchin M."/>
            <person name="Marcolungo L."/>
            <person name="Rossato M."/>
            <person name="Girolomoni L."/>
            <person name="Cosentino E."/>
            <person name="Cuine S."/>
            <person name="Li-Beisson Y."/>
            <person name="Delledonne M."/>
            <person name="Ballottari M."/>
        </authorList>
    </citation>
    <scope>NUCLEOTIDE SEQUENCE</scope>
    <source>
        <strain evidence="4">211/11P</strain>
        <tissue evidence="4">Whole cell</tissue>
    </source>
</reference>
<feature type="transmembrane region" description="Helical" evidence="2">
    <location>
        <begin position="502"/>
        <end position="525"/>
    </location>
</feature>
<feature type="compositionally biased region" description="Low complexity" evidence="1">
    <location>
        <begin position="209"/>
        <end position="218"/>
    </location>
</feature>
<dbReference type="Proteomes" id="UP001055712">
    <property type="component" value="Unassembled WGS sequence"/>
</dbReference>
<evidence type="ECO:0000313" key="4">
    <source>
        <dbReference type="EMBL" id="KAI3425355.1"/>
    </source>
</evidence>
<gene>
    <name evidence="4" type="ORF">D9Q98_009119</name>
</gene>
<organism evidence="4 5">
    <name type="scientific">Chlorella vulgaris</name>
    <name type="common">Green alga</name>
    <dbReference type="NCBI Taxonomy" id="3077"/>
    <lineage>
        <taxon>Eukaryota</taxon>
        <taxon>Viridiplantae</taxon>
        <taxon>Chlorophyta</taxon>
        <taxon>core chlorophytes</taxon>
        <taxon>Trebouxiophyceae</taxon>
        <taxon>Chlorellales</taxon>
        <taxon>Chlorellaceae</taxon>
        <taxon>Chlorella clade</taxon>
        <taxon>Chlorella</taxon>
    </lineage>
</organism>
<feature type="signal peptide" evidence="3">
    <location>
        <begin position="1"/>
        <end position="20"/>
    </location>
</feature>
<reference evidence="4" key="1">
    <citation type="journal article" date="2019" name="Plant J.">
        <title>Chlorella vulgaris genome assembly and annotation reveals the molecular basis for metabolic acclimation to high light conditions.</title>
        <authorList>
            <person name="Cecchin M."/>
            <person name="Marcolungo L."/>
            <person name="Rossato M."/>
            <person name="Girolomoni L."/>
            <person name="Cosentino E."/>
            <person name="Cuine S."/>
            <person name="Li-Beisson Y."/>
            <person name="Delledonne M."/>
            <person name="Ballottari M."/>
        </authorList>
    </citation>
    <scope>NUCLEOTIDE SEQUENCE</scope>
    <source>
        <strain evidence="4">211/11P</strain>
    </source>
</reference>
<keyword evidence="5" id="KW-1185">Reference proteome</keyword>
<comment type="caution">
    <text evidence="4">The sequence shown here is derived from an EMBL/GenBank/DDBJ whole genome shotgun (WGS) entry which is preliminary data.</text>
</comment>
<sequence>MRNHAIAVLLALLVLKGADAQTNHSSVCQAAVETAVADGNCSAIACPTSCALALTKIPLYCIWTAVDLSATEGNAASQLHEDLSACGVRKFFSNTTSERPAFDTGASTATLVKYLIGICLGAVLMSVVFIILLAAPMLLSHAVGAPTLLVSKGKKAALQGTAALGRKKDELVGSDWAQAAQKKWHKAGWKGAPGDDKLPVTAAGGTTVPPGASAPAEELPPSAEAIAAQANASHAAALAKSVAGKVEGAAARYVRGAGEAADEAIRGLQRGLVDDGNGGGDELAAAPEGEEGKEQDGLQPAGTSGPLELVSTAHTSTARTRYIVWACLAFGLYIAAVTLLIIGVLQFVHNSVAAYSLTSSNKDGALVAIEWLIISLLILTGVCDLFAWYVVMASNMQEFKLRRWTIRNRLYSPWVMRHAYRIRVVVAGLVTLVLSIACILFGLGLVIVLLQLIAQLLCAEVDKISINGTPVADLCITLPTSDEPFCGWGVLDVCYDVTSMGVLTLVLGAALLLWSHIIWFTLLLISMWQFMSWNVVVTNEDKNPWTTTVKRGLAPGEPRAKWVPAWGAAAAVADFRDSAPEPLSTIYDLYQPVVQEGRWTEGLLEMWWRKNKPVKHSVHIPCWDSFKWNPLKWRGPCFGRTLLECYWTGLRQTRWARYTYAANLGREYVLPVRNIGRHGYKSDIKALCWMFYIMSCIFSCGIGQILTCCGSSMVVNFAACYSCHARERMRRRYKLPPSFCMPPGIDDCLVHFFCFYCASHQEMRELALRGIDGPGMHILDVLPNSFPKAEGIEEAKAERKKLLEGMLKHPPKLFISRPKPEGKLAQAAAEWAASLAEHSPLEGEEEEVGLAETPLEGVRQTDSGAASHLTDDEFGGGWMHYYSPPSQQEMRRAVSLTSSPGTTYFPRAAGRRAAAVDAADLKLERRSERMVPVVQEEPALHTAAEHQVELRRWSVAY</sequence>
<feature type="transmembrane region" description="Helical" evidence="2">
    <location>
        <begin position="368"/>
        <end position="391"/>
    </location>
</feature>
<dbReference type="PANTHER" id="PTHR15907">
    <property type="entry name" value="DUF614 FAMILY PROTEIN-RELATED"/>
    <property type="match status" value="1"/>
</dbReference>
<dbReference type="NCBIfam" id="TIGR01571">
    <property type="entry name" value="A_thal_Cys_rich"/>
    <property type="match status" value="1"/>
</dbReference>
<evidence type="ECO:0000256" key="3">
    <source>
        <dbReference type="SAM" id="SignalP"/>
    </source>
</evidence>
<keyword evidence="2" id="KW-0812">Transmembrane</keyword>
<feature type="transmembrane region" description="Helical" evidence="2">
    <location>
        <begin position="424"/>
        <end position="453"/>
    </location>
</feature>
<dbReference type="EMBL" id="SIDB01000012">
    <property type="protein sequence ID" value="KAI3425355.1"/>
    <property type="molecule type" value="Genomic_DNA"/>
</dbReference>
<dbReference type="InterPro" id="IPR006461">
    <property type="entry name" value="PLAC_motif_containing"/>
</dbReference>
<keyword evidence="2" id="KW-0472">Membrane</keyword>
<feature type="region of interest" description="Disordered" evidence="1">
    <location>
        <begin position="271"/>
        <end position="306"/>
    </location>
</feature>
<feature type="transmembrane region" description="Helical" evidence="2">
    <location>
        <begin position="114"/>
        <end position="139"/>
    </location>
</feature>
<keyword evidence="3" id="KW-0732">Signal</keyword>
<evidence type="ECO:0000313" key="5">
    <source>
        <dbReference type="Proteomes" id="UP001055712"/>
    </source>
</evidence>